<dbReference type="Pfam" id="PF02518">
    <property type="entry name" value="HATPase_c"/>
    <property type="match status" value="1"/>
</dbReference>
<dbReference type="InterPro" id="IPR037052">
    <property type="entry name" value="CheA-like_P2_sf"/>
</dbReference>
<dbReference type="EMBL" id="CP141614">
    <property type="protein sequence ID" value="WRP13979.1"/>
    <property type="molecule type" value="Genomic_DNA"/>
</dbReference>
<keyword evidence="6" id="KW-0418">Kinase</keyword>
<keyword evidence="12" id="KW-0808">Transferase</keyword>
<feature type="domain" description="Histidine kinase" evidence="10">
    <location>
        <begin position="163"/>
        <end position="370"/>
    </location>
</feature>
<evidence type="ECO:0000256" key="6">
    <source>
        <dbReference type="ARBA" id="ARBA00022777"/>
    </source>
</evidence>
<organism evidence="12 13">
    <name type="scientific">Geochorda subterranea</name>
    <dbReference type="NCBI Taxonomy" id="3109564"/>
    <lineage>
        <taxon>Bacteria</taxon>
        <taxon>Bacillati</taxon>
        <taxon>Bacillota</taxon>
        <taxon>Limnochordia</taxon>
        <taxon>Limnochordales</taxon>
        <taxon>Geochordaceae</taxon>
        <taxon>Geochorda</taxon>
    </lineage>
</organism>
<keyword evidence="13" id="KW-1185">Reference proteome</keyword>
<protein>
    <recommendedName>
        <fullName evidence="3">Chemotaxis protein CheA</fullName>
        <ecNumber evidence="2">2.7.13.3</ecNumber>
    </recommendedName>
</protein>
<sequence length="499" mass="53753">MRQAVAAGARAYAVEVAIDPSSAFKGPRAYAVLKALETVGQIVGTWPSREALEQERFDDRFVVALASDQPPQAVQAAALNVVEVRAADVTPVSVEARGASSSGAATPKAAPGRRDAAGHGVAEGTVRVETSRLDALVDLVGELVISSNQIQDRHQRRLMPDDSQIAKLGRVTSELQSAVMRLRMVPLRQVFTRFPRAVRDLARRSGKQVRLVIQGEETELDRHIVNEIGEPLLHLIRNAVDHGIEPPDERERAGKPRTGLLKLSARHEGSHVVIELEDDGRGIDVERIRRKAVERGRLSAEEAEQATAERLLQLIFEPGFSTAERVTEVSGRGVGMDAAKAAVEALGGRLAVHTRAGRGTLCMVRLPLTLAIIQALLVETDDQIFALPAEAIQSIERVDPSGVETVHGRRVLRYRDGIVPLVSLKVRLGLAAEEARADSLAVVIATGRRQAAIAVDRVVGLQDLVIRTLTSYLKVPGVAGAAILGSGRIALILDPSWLV</sequence>
<dbReference type="PRINTS" id="PR00344">
    <property type="entry name" value="BCTRLSENSOR"/>
</dbReference>
<dbReference type="SUPFAM" id="SSF50341">
    <property type="entry name" value="CheW-like"/>
    <property type="match status" value="1"/>
</dbReference>
<dbReference type="Pfam" id="PF01584">
    <property type="entry name" value="CheW"/>
    <property type="match status" value="1"/>
</dbReference>
<dbReference type="SMART" id="SM01231">
    <property type="entry name" value="H-kinase_dim"/>
    <property type="match status" value="1"/>
</dbReference>
<keyword evidence="7" id="KW-0067">ATP-binding</keyword>
<dbReference type="SUPFAM" id="SSF55052">
    <property type="entry name" value="CheY-binding domain of CheA"/>
    <property type="match status" value="1"/>
</dbReference>
<dbReference type="SUPFAM" id="SSF55874">
    <property type="entry name" value="ATPase domain of HSP90 chaperone/DNA topoisomerase II/histidine kinase"/>
    <property type="match status" value="1"/>
</dbReference>
<dbReference type="PROSITE" id="PS50851">
    <property type="entry name" value="CHEW"/>
    <property type="match status" value="1"/>
</dbReference>
<dbReference type="InterPro" id="IPR036061">
    <property type="entry name" value="CheW-like_dom_sf"/>
</dbReference>
<evidence type="ECO:0000256" key="3">
    <source>
        <dbReference type="ARBA" id="ARBA00021495"/>
    </source>
</evidence>
<accession>A0ABZ1BMR9</accession>
<evidence type="ECO:0000256" key="8">
    <source>
        <dbReference type="ARBA" id="ARBA00023012"/>
    </source>
</evidence>
<dbReference type="InterPro" id="IPR036097">
    <property type="entry name" value="HisK_dim/P_sf"/>
</dbReference>
<proteinExistence type="predicted"/>
<feature type="region of interest" description="Disordered" evidence="9">
    <location>
        <begin position="95"/>
        <end position="120"/>
    </location>
</feature>
<comment type="catalytic activity">
    <reaction evidence="1">
        <text>ATP + protein L-histidine = ADP + protein N-phospho-L-histidine.</text>
        <dbReference type="EC" id="2.7.13.3"/>
    </reaction>
</comment>
<dbReference type="InterPro" id="IPR036890">
    <property type="entry name" value="HATPase_C_sf"/>
</dbReference>
<dbReference type="Gene3D" id="3.30.70.1110">
    <property type="entry name" value="Histidine kinase CheA-like, P2 response regulator-binding domain"/>
    <property type="match status" value="1"/>
</dbReference>
<dbReference type="Gene3D" id="2.30.30.40">
    <property type="entry name" value="SH3 Domains"/>
    <property type="match status" value="1"/>
</dbReference>
<keyword evidence="8" id="KW-0902">Two-component regulatory system</keyword>
<dbReference type="RefSeq" id="WP_324668252.1">
    <property type="nucleotide sequence ID" value="NZ_CP141614.1"/>
</dbReference>
<evidence type="ECO:0000256" key="1">
    <source>
        <dbReference type="ARBA" id="ARBA00000085"/>
    </source>
</evidence>
<evidence type="ECO:0000256" key="4">
    <source>
        <dbReference type="ARBA" id="ARBA00022500"/>
    </source>
</evidence>
<dbReference type="InterPro" id="IPR005467">
    <property type="entry name" value="His_kinase_dom"/>
</dbReference>
<evidence type="ECO:0000313" key="12">
    <source>
        <dbReference type="EMBL" id="WRP13979.1"/>
    </source>
</evidence>
<keyword evidence="5" id="KW-0547">Nucleotide-binding</keyword>
<dbReference type="InterPro" id="IPR004105">
    <property type="entry name" value="CheA-like_dim"/>
</dbReference>
<evidence type="ECO:0000259" key="11">
    <source>
        <dbReference type="PROSITE" id="PS50851"/>
    </source>
</evidence>
<dbReference type="InterPro" id="IPR051315">
    <property type="entry name" value="Bact_Chemotaxis_CheA"/>
</dbReference>
<dbReference type="Pfam" id="PF02895">
    <property type="entry name" value="H-kinase_dim"/>
    <property type="match status" value="1"/>
</dbReference>
<dbReference type="EC" id="2.7.13.3" evidence="2"/>
<evidence type="ECO:0000256" key="9">
    <source>
        <dbReference type="SAM" id="MobiDB-lite"/>
    </source>
</evidence>
<dbReference type="InterPro" id="IPR010808">
    <property type="entry name" value="CheA_P2-bd"/>
</dbReference>
<dbReference type="InterPro" id="IPR004358">
    <property type="entry name" value="Sig_transdc_His_kin-like_C"/>
</dbReference>
<dbReference type="InterPro" id="IPR002545">
    <property type="entry name" value="CheW-lke_dom"/>
</dbReference>
<evidence type="ECO:0000259" key="10">
    <source>
        <dbReference type="PROSITE" id="PS50109"/>
    </source>
</evidence>
<reference evidence="13" key="1">
    <citation type="submission" date="2023-12" db="EMBL/GenBank/DDBJ databases">
        <title>Novel isolates from deep terrestrial aquifers shed light on the physiology and ecology of the class Limnochordia.</title>
        <authorList>
            <person name="Karnachuk O.V."/>
            <person name="Lukina A.P."/>
            <person name="Avakyan M.R."/>
            <person name="Kadnikov V."/>
            <person name="Begmatov S."/>
            <person name="Beletsky A.V."/>
            <person name="Mardanov A.V."/>
            <person name="Ravin N.V."/>
        </authorList>
    </citation>
    <scope>NUCLEOTIDE SEQUENCE [LARGE SCALE GENOMIC DNA]</scope>
    <source>
        <strain evidence="13">LN</strain>
    </source>
</reference>
<dbReference type="InterPro" id="IPR003594">
    <property type="entry name" value="HATPase_dom"/>
</dbReference>
<dbReference type="InterPro" id="IPR035891">
    <property type="entry name" value="CheY-binding_CheA"/>
</dbReference>
<dbReference type="CDD" id="cd16916">
    <property type="entry name" value="HATPase_CheA-like"/>
    <property type="match status" value="1"/>
</dbReference>
<evidence type="ECO:0000256" key="5">
    <source>
        <dbReference type="ARBA" id="ARBA00022741"/>
    </source>
</evidence>
<dbReference type="Gene3D" id="3.30.565.10">
    <property type="entry name" value="Histidine kinase-like ATPase, C-terminal domain"/>
    <property type="match status" value="1"/>
</dbReference>
<gene>
    <name evidence="12" type="ORF">VLY81_11165</name>
</gene>
<dbReference type="Pfam" id="PF07194">
    <property type="entry name" value="P2"/>
    <property type="match status" value="1"/>
</dbReference>
<evidence type="ECO:0000313" key="13">
    <source>
        <dbReference type="Proteomes" id="UP001333102"/>
    </source>
</evidence>
<dbReference type="PANTHER" id="PTHR43395">
    <property type="entry name" value="SENSOR HISTIDINE KINASE CHEA"/>
    <property type="match status" value="1"/>
</dbReference>
<evidence type="ECO:0000256" key="7">
    <source>
        <dbReference type="ARBA" id="ARBA00022840"/>
    </source>
</evidence>
<dbReference type="Gene3D" id="1.10.287.560">
    <property type="entry name" value="Histidine kinase CheA-like, homodimeric domain"/>
    <property type="match status" value="1"/>
</dbReference>
<feature type="domain" description="CheW-like" evidence="11">
    <location>
        <begin position="372"/>
        <end position="499"/>
    </location>
</feature>
<dbReference type="Proteomes" id="UP001333102">
    <property type="component" value="Chromosome"/>
</dbReference>
<dbReference type="GO" id="GO:0004673">
    <property type="term" value="F:protein histidine kinase activity"/>
    <property type="evidence" value="ECO:0007669"/>
    <property type="project" value="UniProtKB-EC"/>
</dbReference>
<evidence type="ECO:0000256" key="2">
    <source>
        <dbReference type="ARBA" id="ARBA00012438"/>
    </source>
</evidence>
<dbReference type="PROSITE" id="PS50109">
    <property type="entry name" value="HIS_KIN"/>
    <property type="match status" value="1"/>
</dbReference>
<dbReference type="SMART" id="SM00260">
    <property type="entry name" value="CheW"/>
    <property type="match status" value="1"/>
</dbReference>
<dbReference type="SMART" id="SM00387">
    <property type="entry name" value="HATPase_c"/>
    <property type="match status" value="1"/>
</dbReference>
<dbReference type="SUPFAM" id="SSF47384">
    <property type="entry name" value="Homodimeric domain of signal transducing histidine kinase"/>
    <property type="match status" value="1"/>
</dbReference>
<name>A0ABZ1BMR9_9FIRM</name>
<dbReference type="PANTHER" id="PTHR43395:SF1">
    <property type="entry name" value="CHEMOTAXIS PROTEIN CHEA"/>
    <property type="match status" value="1"/>
</dbReference>
<keyword evidence="4" id="KW-0145">Chemotaxis</keyword>
<dbReference type="InterPro" id="IPR037006">
    <property type="entry name" value="CheA-like_homodim_sf"/>
</dbReference>